<sequence length="47" mass="5873">MKDEYLLDILFSFFLFFFHIFCDDDTMYGLIWLFLFISNCYHNSEKE</sequence>
<reference evidence="1" key="1">
    <citation type="journal article" date="2020" name="Nature">
        <title>Giant virus diversity and host interactions through global metagenomics.</title>
        <authorList>
            <person name="Schulz F."/>
            <person name="Roux S."/>
            <person name="Paez-Espino D."/>
            <person name="Jungbluth S."/>
            <person name="Walsh D.A."/>
            <person name="Denef V.J."/>
            <person name="McMahon K.D."/>
            <person name="Konstantinidis K.T."/>
            <person name="Eloe-Fadrosh E.A."/>
            <person name="Kyrpides N.C."/>
            <person name="Woyke T."/>
        </authorList>
    </citation>
    <scope>NUCLEOTIDE SEQUENCE</scope>
    <source>
        <strain evidence="1">GVMAG-S-ERX555907-102</strain>
    </source>
</reference>
<dbReference type="EMBL" id="MN741016">
    <property type="protein sequence ID" value="QHU22655.1"/>
    <property type="molecule type" value="Genomic_DNA"/>
</dbReference>
<accession>A0A6C0KXF9</accession>
<name>A0A6C0KXF9_9ZZZZ</name>
<dbReference type="AlphaFoldDB" id="A0A6C0KXF9"/>
<proteinExistence type="predicted"/>
<protein>
    <submittedName>
        <fullName evidence="1">Uncharacterized protein</fullName>
    </submittedName>
</protein>
<organism evidence="1">
    <name type="scientific">viral metagenome</name>
    <dbReference type="NCBI Taxonomy" id="1070528"/>
    <lineage>
        <taxon>unclassified sequences</taxon>
        <taxon>metagenomes</taxon>
        <taxon>organismal metagenomes</taxon>
    </lineage>
</organism>
<evidence type="ECO:0000313" key="1">
    <source>
        <dbReference type="EMBL" id="QHU22655.1"/>
    </source>
</evidence>